<keyword evidence="3" id="KW-1185">Reference proteome</keyword>
<proteinExistence type="predicted"/>
<keyword evidence="1" id="KW-1133">Transmembrane helix</keyword>
<evidence type="ECO:0000256" key="1">
    <source>
        <dbReference type="SAM" id="Phobius"/>
    </source>
</evidence>
<dbReference type="AlphaFoldDB" id="A0A3P5XUA9"/>
<reference evidence="2 3" key="1">
    <citation type="submission" date="2018-11" db="EMBL/GenBank/DDBJ databases">
        <authorList>
            <person name="Criscuolo A."/>
        </authorList>
    </citation>
    <scope>NUCLEOTIDE SEQUENCE [LARGE SCALE GENOMIC DNA]</scope>
    <source>
        <strain evidence="2">ATB-66</strain>
    </source>
</reference>
<dbReference type="Proteomes" id="UP000270468">
    <property type="component" value="Unassembled WGS sequence"/>
</dbReference>
<sequence>MDKHLQNESGMSLAELLGAIVILFIITALTFPILLNGIKTANTIQQETMFRDEADYLMVALLKELYVTKESELISRDTHEAGTPNYYIERSTKDGETVNTKTGFINNKLVVANQVINTKNENISILPGSSIVKKEEGQYEVILLLHLTSKKGKTMTFKNFIRTIDDIDKKEVNQ</sequence>
<protein>
    <recommendedName>
        <fullName evidence="4">Prepilin-type N-terminal cleavage/methylation domain-containing protein</fullName>
    </recommendedName>
</protein>
<accession>A0A3P5XUA9</accession>
<organism evidence="2 3">
    <name type="scientific">Filibacter tadaridae</name>
    <dbReference type="NCBI Taxonomy" id="2483811"/>
    <lineage>
        <taxon>Bacteria</taxon>
        <taxon>Bacillati</taxon>
        <taxon>Bacillota</taxon>
        <taxon>Bacilli</taxon>
        <taxon>Bacillales</taxon>
        <taxon>Caryophanaceae</taxon>
        <taxon>Filibacter</taxon>
    </lineage>
</organism>
<dbReference type="EMBL" id="UXAV01000044">
    <property type="protein sequence ID" value="VDC32630.1"/>
    <property type="molecule type" value="Genomic_DNA"/>
</dbReference>
<evidence type="ECO:0008006" key="4">
    <source>
        <dbReference type="Google" id="ProtNLM"/>
    </source>
</evidence>
<evidence type="ECO:0000313" key="2">
    <source>
        <dbReference type="EMBL" id="VDC32630.1"/>
    </source>
</evidence>
<name>A0A3P5XUA9_9BACL</name>
<dbReference type="OrthoDB" id="2967834at2"/>
<keyword evidence="1" id="KW-0812">Transmembrane</keyword>
<keyword evidence="1" id="KW-0472">Membrane</keyword>
<evidence type="ECO:0000313" key="3">
    <source>
        <dbReference type="Proteomes" id="UP000270468"/>
    </source>
</evidence>
<gene>
    <name evidence="2" type="ORF">FILTAD_02832</name>
</gene>
<feature type="transmembrane region" description="Helical" evidence="1">
    <location>
        <begin position="12"/>
        <end position="35"/>
    </location>
</feature>
<dbReference type="RefSeq" id="WP_124071625.1">
    <property type="nucleotide sequence ID" value="NZ_CBCRXF010000002.1"/>
</dbReference>